<reference evidence="2 3" key="1">
    <citation type="journal article" date="2010" name="J. Bacteriol.">
        <title>Complete genome sequence of the aerobic facultative methanotroph Methylocella silvestris BL2.</title>
        <authorList>
            <person name="Chen Y."/>
            <person name="Crombie A."/>
            <person name="Rahman M.T."/>
            <person name="Dedysh S.N."/>
            <person name="Liesack W."/>
            <person name="Stott M.B."/>
            <person name="Alam M."/>
            <person name="Theisen A.R."/>
            <person name="Murrell J.C."/>
            <person name="Dunfield P.F."/>
        </authorList>
    </citation>
    <scope>NUCLEOTIDE SEQUENCE [LARGE SCALE GENOMIC DNA]</scope>
    <source>
        <strain evidence="3">DSM 15510 / CIP 108128 / LMG 27833 / NCIMB 13906 / BL2</strain>
    </source>
</reference>
<dbReference type="EMBL" id="CP001280">
    <property type="protein sequence ID" value="ACK52466.1"/>
    <property type="molecule type" value="Genomic_DNA"/>
</dbReference>
<evidence type="ECO:0000313" key="2">
    <source>
        <dbReference type="EMBL" id="ACK52466.1"/>
    </source>
</evidence>
<dbReference type="Proteomes" id="UP000002257">
    <property type="component" value="Chromosome"/>
</dbReference>
<accession>B8EIX4</accession>
<organism evidence="2 3">
    <name type="scientific">Methylocella silvestris (strain DSM 15510 / CIP 108128 / LMG 27833 / NCIMB 13906 / BL2)</name>
    <dbReference type="NCBI Taxonomy" id="395965"/>
    <lineage>
        <taxon>Bacteria</taxon>
        <taxon>Pseudomonadati</taxon>
        <taxon>Pseudomonadota</taxon>
        <taxon>Alphaproteobacteria</taxon>
        <taxon>Hyphomicrobiales</taxon>
        <taxon>Beijerinckiaceae</taxon>
        <taxon>Methylocella</taxon>
    </lineage>
</organism>
<dbReference type="KEGG" id="msl:Msil_3579"/>
<protein>
    <recommendedName>
        <fullName evidence="1">NAD(P)-binding domain-containing protein</fullName>
    </recommendedName>
</protein>
<evidence type="ECO:0000313" key="3">
    <source>
        <dbReference type="Proteomes" id="UP000002257"/>
    </source>
</evidence>
<dbReference type="InterPro" id="IPR016040">
    <property type="entry name" value="NAD(P)-bd_dom"/>
</dbReference>
<dbReference type="AlphaFoldDB" id="B8EIX4"/>
<dbReference type="Pfam" id="PF13460">
    <property type="entry name" value="NAD_binding_10"/>
    <property type="match status" value="1"/>
</dbReference>
<dbReference type="HOGENOM" id="CLU_2465536_0_0_5"/>
<dbReference type="Gene3D" id="3.40.50.720">
    <property type="entry name" value="NAD(P)-binding Rossmann-like Domain"/>
    <property type="match status" value="1"/>
</dbReference>
<feature type="domain" description="NAD(P)-binding" evidence="1">
    <location>
        <begin position="15"/>
        <end position="55"/>
    </location>
</feature>
<dbReference type="OrthoDB" id="367683at2"/>
<evidence type="ECO:0000259" key="1">
    <source>
        <dbReference type="Pfam" id="PF13460"/>
    </source>
</evidence>
<sequence length="88" mass="9828">MPGETYRGVLIFTHSAALIEASDLNYTILRCGRLVQAQIGRPYRITQEGEPFQGRRPLLFLPETVLTKAAEEKDALTLPFVEAQIGCH</sequence>
<keyword evidence="3" id="KW-1185">Reference proteome</keyword>
<name>B8EIX4_METSB</name>
<proteinExistence type="predicted"/>
<gene>
    <name evidence="2" type="ordered locus">Msil_3579</name>
</gene>